<name>A0A1C0ZSS3_9BACL</name>
<dbReference type="EMBL" id="LYPC01000028">
    <property type="protein sequence ID" value="OCT11121.1"/>
    <property type="molecule type" value="Genomic_DNA"/>
</dbReference>
<reference evidence="3" key="1">
    <citation type="submission" date="2016-05" db="EMBL/GenBank/DDBJ databases">
        <title>Paenibacillus oryzae. sp. nov., isolated from the rice root.</title>
        <authorList>
            <person name="Zhang J."/>
            <person name="Zhang X."/>
        </authorList>
    </citation>
    <scope>NUCLEOTIDE SEQUENCE [LARGE SCALE GENOMIC DNA]</scope>
    <source>
        <strain evidence="3">KCTC13222</strain>
    </source>
</reference>
<protein>
    <recommendedName>
        <fullName evidence="4">Sulfotransferase domain-containing protein</fullName>
    </recommendedName>
</protein>
<dbReference type="SUPFAM" id="SSF52540">
    <property type="entry name" value="P-loop containing nucleoside triphosphate hydrolases"/>
    <property type="match status" value="1"/>
</dbReference>
<gene>
    <name evidence="2" type="ORF">A8709_05380</name>
</gene>
<dbReference type="RefSeq" id="WP_065857866.1">
    <property type="nucleotide sequence ID" value="NZ_LYPC01000028.1"/>
</dbReference>
<dbReference type="Proteomes" id="UP000093309">
    <property type="component" value="Unassembled WGS sequence"/>
</dbReference>
<dbReference type="STRING" id="512399.A8709_05380"/>
<proteinExistence type="predicted"/>
<comment type="caution">
    <text evidence="2">The sequence shown here is derived from an EMBL/GenBank/DDBJ whole genome shotgun (WGS) entry which is preliminary data.</text>
</comment>
<accession>A0A1C0ZSS3</accession>
<keyword evidence="1" id="KW-0175">Coiled coil</keyword>
<evidence type="ECO:0000256" key="1">
    <source>
        <dbReference type="SAM" id="Coils"/>
    </source>
</evidence>
<dbReference type="InterPro" id="IPR027417">
    <property type="entry name" value="P-loop_NTPase"/>
</dbReference>
<evidence type="ECO:0000313" key="2">
    <source>
        <dbReference type="EMBL" id="OCT11121.1"/>
    </source>
</evidence>
<dbReference type="Gene3D" id="3.40.50.300">
    <property type="entry name" value="P-loop containing nucleotide triphosphate hydrolases"/>
    <property type="match status" value="1"/>
</dbReference>
<feature type="coiled-coil region" evidence="1">
    <location>
        <begin position="333"/>
        <end position="446"/>
    </location>
</feature>
<dbReference type="AlphaFoldDB" id="A0A1C0ZSS3"/>
<evidence type="ECO:0000313" key="3">
    <source>
        <dbReference type="Proteomes" id="UP000093309"/>
    </source>
</evidence>
<keyword evidence="3" id="KW-1185">Reference proteome</keyword>
<evidence type="ECO:0008006" key="4">
    <source>
        <dbReference type="Google" id="ProtNLM"/>
    </source>
</evidence>
<organism evidence="2 3">
    <name type="scientific">Paenibacillus pectinilyticus</name>
    <dbReference type="NCBI Taxonomy" id="512399"/>
    <lineage>
        <taxon>Bacteria</taxon>
        <taxon>Bacillati</taxon>
        <taxon>Bacillota</taxon>
        <taxon>Bacilli</taxon>
        <taxon>Bacillales</taxon>
        <taxon>Paenibacillaceae</taxon>
        <taxon>Paenibacillus</taxon>
    </lineage>
</organism>
<sequence>MKEIFLHIGLPKTGTTSLQFFLAHNKKLLIENGYMYENYIEPLCVHYQLVTALNNDYLENNFANSRKSDGFSNTKKVIEDLINKSNELNLERIIVSVEDMSILGYCIAVVQKKHEYLENNFLIEIETESLIKLKQICDDLQVKIKVIAYFRGQDEAVLSYYNQAIRGPLEINSSYNFELNEYVEKWEPWFDYFRISRMYTDIFGLENFYPRIYKGYKKGWDIREDFLRDVLCLDFSDFELQANNSLTSNEGLGAINHRAKRILNRIPNWSEEQISELMMDGYSGEFFKGFPNEISFIDSIEFKTKQHIRNLYSESNQKFVEIFIKNQDGFEWLESLNEEFERKKQDINEVIDGLLITILTYQNDKFLKQRNEIKNLQEQFHSSQVQLNEATNEINKTQAQLDDLTNQLSLTQSNVIQNNNQNTGYLNSVINELNETKYQLNELRRISISLKIKKILLPIKKLFFK</sequence>
<dbReference type="OrthoDB" id="565403at2"/>